<dbReference type="InterPro" id="IPR036680">
    <property type="entry name" value="SPOR-like_sf"/>
</dbReference>
<dbReference type="Gene3D" id="3.30.70.1070">
    <property type="entry name" value="Sporulation related repeat"/>
    <property type="match status" value="1"/>
</dbReference>
<keyword evidence="4" id="KW-0132">Cell division</keyword>
<feature type="transmembrane region" description="Helical" evidence="2">
    <location>
        <begin position="32"/>
        <end position="52"/>
    </location>
</feature>
<organism evidence="4 5">
    <name type="scientific">Agaribacter marinus</name>
    <dbReference type="NCBI Taxonomy" id="1431249"/>
    <lineage>
        <taxon>Bacteria</taxon>
        <taxon>Pseudomonadati</taxon>
        <taxon>Pseudomonadota</taxon>
        <taxon>Gammaproteobacteria</taxon>
        <taxon>Alteromonadales</taxon>
        <taxon>Alteromonadaceae</taxon>
        <taxon>Agaribacter</taxon>
    </lineage>
</organism>
<keyword evidence="2" id="KW-1133">Transmembrane helix</keyword>
<gene>
    <name evidence="4" type="primary">ftsN</name>
    <name evidence="4" type="ORF">GCM10007852_34830</name>
</gene>
<dbReference type="Proteomes" id="UP001156601">
    <property type="component" value="Unassembled WGS sequence"/>
</dbReference>
<reference evidence="4" key="1">
    <citation type="journal article" date="2014" name="Int. J. Syst. Evol. Microbiol.">
        <title>Complete genome sequence of Corynebacterium casei LMG S-19264T (=DSM 44701T), isolated from a smear-ripened cheese.</title>
        <authorList>
            <consortium name="US DOE Joint Genome Institute (JGI-PGF)"/>
            <person name="Walter F."/>
            <person name="Albersmeier A."/>
            <person name="Kalinowski J."/>
            <person name="Ruckert C."/>
        </authorList>
    </citation>
    <scope>NUCLEOTIDE SEQUENCE</scope>
    <source>
        <strain evidence="4">NBRC 110023</strain>
    </source>
</reference>
<keyword evidence="2" id="KW-0472">Membrane</keyword>
<dbReference type="PANTHER" id="PTHR38687">
    <property type="entry name" value="CELL DIVISION PROTEIN DEDD-RELATED"/>
    <property type="match status" value="1"/>
</dbReference>
<dbReference type="RefSeq" id="WP_284218987.1">
    <property type="nucleotide sequence ID" value="NZ_BSOT01000011.1"/>
</dbReference>
<keyword evidence="5" id="KW-1185">Reference proteome</keyword>
<proteinExistence type="predicted"/>
<dbReference type="GO" id="GO:0051301">
    <property type="term" value="P:cell division"/>
    <property type="evidence" value="ECO:0007669"/>
    <property type="project" value="UniProtKB-KW"/>
</dbReference>
<dbReference type="SUPFAM" id="SSF110997">
    <property type="entry name" value="Sporulation related repeat"/>
    <property type="match status" value="1"/>
</dbReference>
<evidence type="ECO:0000259" key="3">
    <source>
        <dbReference type="PROSITE" id="PS51724"/>
    </source>
</evidence>
<feature type="domain" description="SPOR" evidence="3">
    <location>
        <begin position="119"/>
        <end position="196"/>
    </location>
</feature>
<dbReference type="InterPro" id="IPR052521">
    <property type="entry name" value="Cell_div_SPOR-domain"/>
</dbReference>
<evidence type="ECO:0000313" key="4">
    <source>
        <dbReference type="EMBL" id="GLR72575.1"/>
    </source>
</evidence>
<feature type="compositionally biased region" description="Basic residues" evidence="1">
    <location>
        <begin position="10"/>
        <end position="26"/>
    </location>
</feature>
<accession>A0AA37WM37</accession>
<reference evidence="4" key="2">
    <citation type="submission" date="2023-01" db="EMBL/GenBank/DDBJ databases">
        <title>Draft genome sequence of Agaribacter marinus strain NBRC 110023.</title>
        <authorList>
            <person name="Sun Q."/>
            <person name="Mori K."/>
        </authorList>
    </citation>
    <scope>NUCLEOTIDE SEQUENCE</scope>
    <source>
        <strain evidence="4">NBRC 110023</strain>
    </source>
</reference>
<dbReference type="InterPro" id="IPR007730">
    <property type="entry name" value="SPOR-like_dom"/>
</dbReference>
<dbReference type="PANTHER" id="PTHR38687:SF2">
    <property type="entry name" value="CELL DIVISION PROTEIN FTSN"/>
    <property type="match status" value="1"/>
</dbReference>
<protein>
    <submittedName>
        <fullName evidence="4">Cell division protein FtsN</fullName>
    </submittedName>
</protein>
<evidence type="ECO:0000256" key="2">
    <source>
        <dbReference type="SAM" id="Phobius"/>
    </source>
</evidence>
<evidence type="ECO:0000256" key="1">
    <source>
        <dbReference type="SAM" id="MobiDB-lite"/>
    </source>
</evidence>
<dbReference type="Pfam" id="PF05036">
    <property type="entry name" value="SPOR"/>
    <property type="match status" value="1"/>
</dbReference>
<keyword evidence="4" id="KW-0131">Cell cycle</keyword>
<dbReference type="GO" id="GO:0042834">
    <property type="term" value="F:peptidoglycan binding"/>
    <property type="evidence" value="ECO:0007669"/>
    <property type="project" value="InterPro"/>
</dbReference>
<dbReference type="EMBL" id="BSOT01000011">
    <property type="protein sequence ID" value="GLR72575.1"/>
    <property type="molecule type" value="Genomic_DNA"/>
</dbReference>
<dbReference type="AlphaFoldDB" id="A0AA37WM37"/>
<keyword evidence="2" id="KW-0812">Transmembrane</keyword>
<comment type="caution">
    <text evidence="4">The sequence shown here is derived from an EMBL/GenBank/DDBJ whole genome shotgun (WGS) entry which is preliminary data.</text>
</comment>
<name>A0AA37WM37_9ALTE</name>
<feature type="region of interest" description="Disordered" evidence="1">
    <location>
        <begin position="1"/>
        <end position="27"/>
    </location>
</feature>
<dbReference type="PROSITE" id="PS51724">
    <property type="entry name" value="SPOR"/>
    <property type="match status" value="1"/>
</dbReference>
<sequence length="196" mass="22467">MAHQDYVKRGQAKKRHTKNSKNKKNASHQTPWFRITIASLLVAGFVFGLYFLQSTPNSRKEDIANKPSHNAGYDEIPSSKANDVTKYEADDLPVLKEEEWAFIDALPEYSVEVDVEELPKSDKKYIMQCFSVRTMEKAEALRAKIAFQGLEANVVESNGSNGRWFRVVLGPYDRKRAAEKDRHHLRRAKIPGCIIW</sequence>
<evidence type="ECO:0000313" key="5">
    <source>
        <dbReference type="Proteomes" id="UP001156601"/>
    </source>
</evidence>